<dbReference type="PANTHER" id="PTHR23409:SF35">
    <property type="entry name" value="RIBONUCLEOSIDE-DIPHOSPHATE REDUCTASE SMALL CHAIN A"/>
    <property type="match status" value="1"/>
</dbReference>
<comment type="similarity">
    <text evidence="1">Belongs to the ribonucleoside diphosphate reductase small chain family.</text>
</comment>
<comment type="caution">
    <text evidence="3">The sequence shown here is derived from an EMBL/GenBank/DDBJ whole genome shotgun (WGS) entry which is preliminary data.</text>
</comment>
<reference evidence="3 4" key="1">
    <citation type="journal article" date="2018" name="Plant J.">
        <title>Genome sequences of Chlorella sorokiniana UTEX 1602 and Micractinium conductrix SAG 241.80: implications to maltose excretion by a green alga.</title>
        <authorList>
            <person name="Arriola M.B."/>
            <person name="Velmurugan N."/>
            <person name="Zhang Y."/>
            <person name="Plunkett M.H."/>
            <person name="Hondzo H."/>
            <person name="Barney B.M."/>
        </authorList>
    </citation>
    <scope>NUCLEOTIDE SEQUENCE [LARGE SCALE GENOMIC DNA]</scope>
    <source>
        <strain evidence="3 4">SAG 241.80</strain>
    </source>
</reference>
<dbReference type="GO" id="GO:0016491">
    <property type="term" value="F:oxidoreductase activity"/>
    <property type="evidence" value="ECO:0007669"/>
    <property type="project" value="InterPro"/>
</dbReference>
<dbReference type="Gene3D" id="1.10.620.20">
    <property type="entry name" value="Ribonucleotide Reductase, subunit A"/>
    <property type="match status" value="1"/>
</dbReference>
<dbReference type="PROSITE" id="PS00368">
    <property type="entry name" value="RIBORED_SMALL"/>
    <property type="match status" value="1"/>
</dbReference>
<proteinExistence type="inferred from homology"/>
<dbReference type="CDD" id="cd01049">
    <property type="entry name" value="RNRR2"/>
    <property type="match status" value="1"/>
</dbReference>
<dbReference type="PANTHER" id="PTHR23409">
    <property type="entry name" value="RIBONUCLEOSIDE-DIPHOSPHATE REDUCTASE SMALL CHAIN"/>
    <property type="match status" value="1"/>
</dbReference>
<dbReference type="InterPro" id="IPR033909">
    <property type="entry name" value="RNR_small"/>
</dbReference>
<name>A0A2P6V0F9_9CHLO</name>
<evidence type="ECO:0000313" key="3">
    <source>
        <dbReference type="EMBL" id="PSC67582.1"/>
    </source>
</evidence>
<protein>
    <submittedName>
        <fullName evidence="3">Ribonucleoside-diphosphate reductase small chain</fullName>
    </submittedName>
</protein>
<dbReference type="InterPro" id="IPR000358">
    <property type="entry name" value="RNR_small_fam"/>
</dbReference>
<dbReference type="InterPro" id="IPR030475">
    <property type="entry name" value="RNR_small_AS"/>
</dbReference>
<dbReference type="OrthoDB" id="10248373at2759"/>
<dbReference type="InterPro" id="IPR009078">
    <property type="entry name" value="Ferritin-like_SF"/>
</dbReference>
<keyword evidence="4" id="KW-1185">Reference proteome</keyword>
<dbReference type="Proteomes" id="UP000239649">
    <property type="component" value="Unassembled WGS sequence"/>
</dbReference>
<dbReference type="STRING" id="554055.A0A2P6V0F9"/>
<evidence type="ECO:0000256" key="2">
    <source>
        <dbReference type="SAM" id="MobiDB-lite"/>
    </source>
</evidence>
<dbReference type="InterPro" id="IPR012348">
    <property type="entry name" value="RNR-like"/>
</dbReference>
<evidence type="ECO:0000313" key="4">
    <source>
        <dbReference type="Proteomes" id="UP000239649"/>
    </source>
</evidence>
<dbReference type="AlphaFoldDB" id="A0A2P6V0F9"/>
<gene>
    <name evidence="3" type="ORF">C2E20_8751</name>
</gene>
<sequence>MEAQGCMSQPHGGAPPTPAQDAERAQRGEMPAPKALAGQFDGLAVDEREGPSSPRSPFSASPARAHGFATVEQEEEQEQQTSPPTSDDGDGGSELATAAAQRRAAAGPAAEPSAAAGSSVAADQAAAEAEAEADATGAAPPAAAAPPVGDREQPAAPQPQPAPERWQLADHDLEEPILQSCIERFCLLPVKYDRCFEFYKQAQASYWTAEEVDLSQDMRDWRKLSGDERHFISYVLAFFAASDGIVLENLSTRFMQEVQVPEARAFYAFQSAIETVHSEMYGLLLEQYISDRAERDMLFHAVDTIPCVQKKAQWAMKWIDSSSCFAERLVAYACVEGIHFSGSFCSIFWLKKRQLMPGLTFSNEMISRDEGLHTEFACHLYELLRNRLPASRVYHIVSEAVELEREFCCEALSVRLVGMNAEMMAQYIEFVADRLLVALGYPKLYDTPNPFDWMDMISLQGKTNFFERRVGEYQRAGVMQSVVSLAGGRKYEHVFTLDEDF</sequence>
<evidence type="ECO:0000256" key="1">
    <source>
        <dbReference type="ARBA" id="ARBA00009303"/>
    </source>
</evidence>
<feature type="compositionally biased region" description="Low complexity" evidence="2">
    <location>
        <begin position="51"/>
        <end position="65"/>
    </location>
</feature>
<dbReference type="EMBL" id="LHPF02000053">
    <property type="protein sequence ID" value="PSC67582.1"/>
    <property type="molecule type" value="Genomic_DNA"/>
</dbReference>
<feature type="region of interest" description="Disordered" evidence="2">
    <location>
        <begin position="1"/>
        <end position="163"/>
    </location>
</feature>
<dbReference type="SUPFAM" id="SSF47240">
    <property type="entry name" value="Ferritin-like"/>
    <property type="match status" value="1"/>
</dbReference>
<accession>A0A2P6V0F9</accession>
<feature type="compositionally biased region" description="Low complexity" evidence="2">
    <location>
        <begin position="96"/>
        <end position="148"/>
    </location>
</feature>
<dbReference type="Pfam" id="PF00268">
    <property type="entry name" value="Ribonuc_red_sm"/>
    <property type="match status" value="1"/>
</dbReference>
<dbReference type="GO" id="GO:0009263">
    <property type="term" value="P:deoxyribonucleotide biosynthetic process"/>
    <property type="evidence" value="ECO:0007669"/>
    <property type="project" value="InterPro"/>
</dbReference>
<organism evidence="3 4">
    <name type="scientific">Micractinium conductrix</name>
    <dbReference type="NCBI Taxonomy" id="554055"/>
    <lineage>
        <taxon>Eukaryota</taxon>
        <taxon>Viridiplantae</taxon>
        <taxon>Chlorophyta</taxon>
        <taxon>core chlorophytes</taxon>
        <taxon>Trebouxiophyceae</taxon>
        <taxon>Chlorellales</taxon>
        <taxon>Chlorellaceae</taxon>
        <taxon>Chlorella clade</taxon>
        <taxon>Micractinium</taxon>
    </lineage>
</organism>